<keyword evidence="2" id="KW-0964">Secreted</keyword>
<dbReference type="AlphaFoldDB" id="A0A7E4VG25"/>
<protein>
    <submittedName>
        <fullName evidence="9">Apple domain-containing protein</fullName>
    </submittedName>
</protein>
<dbReference type="PROSITE" id="PS50948">
    <property type="entry name" value="PAN"/>
    <property type="match status" value="1"/>
</dbReference>
<dbReference type="InterPro" id="IPR052065">
    <property type="entry name" value="Compl_asym_regulator"/>
</dbReference>
<dbReference type="InterPro" id="IPR000884">
    <property type="entry name" value="TSP1_rpt"/>
</dbReference>
<organism evidence="8 9">
    <name type="scientific">Panagrellus redivivus</name>
    <name type="common">Microworm</name>
    <dbReference type="NCBI Taxonomy" id="6233"/>
    <lineage>
        <taxon>Eukaryota</taxon>
        <taxon>Metazoa</taxon>
        <taxon>Ecdysozoa</taxon>
        <taxon>Nematoda</taxon>
        <taxon>Chromadorea</taxon>
        <taxon>Rhabditida</taxon>
        <taxon>Tylenchina</taxon>
        <taxon>Panagrolaimomorpha</taxon>
        <taxon>Panagrolaimoidea</taxon>
        <taxon>Panagrolaimidae</taxon>
        <taxon>Panagrellus</taxon>
    </lineage>
</organism>
<reference evidence="9" key="2">
    <citation type="submission" date="2020-10" db="UniProtKB">
        <authorList>
            <consortium name="WormBaseParasite"/>
        </authorList>
    </citation>
    <scope>IDENTIFICATION</scope>
</reference>
<feature type="compositionally biased region" description="Low complexity" evidence="6">
    <location>
        <begin position="56"/>
        <end position="73"/>
    </location>
</feature>
<dbReference type="PANTHER" id="PTHR22906:SF43">
    <property type="entry name" value="PROPERDIN"/>
    <property type="match status" value="1"/>
</dbReference>
<feature type="compositionally biased region" description="Polar residues" evidence="6">
    <location>
        <begin position="329"/>
        <end position="343"/>
    </location>
</feature>
<evidence type="ECO:0000256" key="3">
    <source>
        <dbReference type="ARBA" id="ARBA00022729"/>
    </source>
</evidence>
<keyword evidence="4" id="KW-0677">Repeat</keyword>
<evidence type="ECO:0000313" key="9">
    <source>
        <dbReference type="WBParaSite" id="Pan_g20360.t2"/>
    </source>
</evidence>
<evidence type="ECO:0000256" key="4">
    <source>
        <dbReference type="ARBA" id="ARBA00022737"/>
    </source>
</evidence>
<feature type="compositionally biased region" description="Basic and acidic residues" evidence="6">
    <location>
        <begin position="344"/>
        <end position="365"/>
    </location>
</feature>
<dbReference type="SUPFAM" id="SSF82895">
    <property type="entry name" value="TSP-1 type 1 repeat"/>
    <property type="match status" value="3"/>
</dbReference>
<keyword evidence="3" id="KW-0732">Signal</keyword>
<dbReference type="PANTHER" id="PTHR22906">
    <property type="entry name" value="PROPERDIN"/>
    <property type="match status" value="1"/>
</dbReference>
<evidence type="ECO:0000256" key="1">
    <source>
        <dbReference type="ARBA" id="ARBA00004613"/>
    </source>
</evidence>
<evidence type="ECO:0000256" key="6">
    <source>
        <dbReference type="SAM" id="MobiDB-lite"/>
    </source>
</evidence>
<dbReference type="InterPro" id="IPR036383">
    <property type="entry name" value="TSP1_rpt_sf"/>
</dbReference>
<comment type="subcellular location">
    <subcellularLocation>
        <location evidence="1">Secreted</location>
    </subcellularLocation>
</comment>
<dbReference type="Proteomes" id="UP000492821">
    <property type="component" value="Unassembled WGS sequence"/>
</dbReference>
<keyword evidence="8" id="KW-1185">Reference proteome</keyword>
<evidence type="ECO:0000256" key="5">
    <source>
        <dbReference type="ARBA" id="ARBA00023157"/>
    </source>
</evidence>
<sequence length="802" mass="87663">MAGGVRSSRRRHLHRRRFSSCLRGAMGKKLRMPLKCAIGSDGWAHLHLTSKKASSRNRSSSSLASGDSDSVWSHGQAGRKEEREKHKTKGASLDCNARQAALRGKFVSFLLRACFLPSSPHRHAYGLRRFWSHRYSVAELRVEHRRDFRSAMPPDSVARSLRVLVLICLIQSTLSKTICSRRQHTLDNSNFYQRVQVSSNVACIERCIDNIDVCQAVIFVEQHSPTPVKRFCQLYSMNSESRNVKVRPEAQYEPRTTLYEIVENCPAGVAADEGPMLDKIDEKLREIVLNFGGSSRGASDDETRIAVFDDVHTPEFTPSRSRERVSGKSYASTPPQYPFSSGNNDRDRSEERFEVKEPSPFRPVHDPIPIQPVSILHNGQPFDQTGVAQFPCFSPNCRSSQLPLSYPTPCPASHRGDPCAPKPRISYNVETPTEPPRPFWSEWSSAGSCTVSCGHGSRHRRRFCSTGHNSDCEGEDSKAEPCELPACDVWSEWGPWSACPATCGGANQRRTRYCNNGIHCVGEAEEHRGCAEVECPHWGSWAGWRECSASCGFGVSKRVRECLPVGTIGCIGPGEDVQSCESRPCPGHEINNIPFQNGPPGSPGQNAPVPVGVANVNVAENAFTARMTVSAQPKNTFPVTSKPARHGPSGPSGRNAAQPAATTAQRFEPGNANTKAFRATYALEQLKTKPSAISTNAHIGAPGAHGRPVRLPVATANKHELVVVSRMAPAAWVVIVNCDSVNKLSAHTGTSGLNGEVARFHVGADSAKDAVDVSSETLSPAETYRIWTTLTKAKYPAIGKAS</sequence>
<dbReference type="Gene3D" id="2.20.100.10">
    <property type="entry name" value="Thrombospondin type-1 (TSP1) repeat"/>
    <property type="match status" value="3"/>
</dbReference>
<proteinExistence type="predicted"/>
<feature type="region of interest" description="Disordered" evidence="6">
    <location>
        <begin position="634"/>
        <end position="672"/>
    </location>
</feature>
<name>A0A7E4VG25_PANRE</name>
<feature type="domain" description="Apple" evidence="7">
    <location>
        <begin position="179"/>
        <end position="265"/>
    </location>
</feature>
<dbReference type="InterPro" id="IPR003609">
    <property type="entry name" value="Pan_app"/>
</dbReference>
<evidence type="ECO:0000256" key="2">
    <source>
        <dbReference type="ARBA" id="ARBA00022525"/>
    </source>
</evidence>
<feature type="region of interest" description="Disordered" evidence="6">
    <location>
        <begin position="314"/>
        <end position="366"/>
    </location>
</feature>
<evidence type="ECO:0000313" key="8">
    <source>
        <dbReference type="Proteomes" id="UP000492821"/>
    </source>
</evidence>
<evidence type="ECO:0000259" key="7">
    <source>
        <dbReference type="PROSITE" id="PS50948"/>
    </source>
</evidence>
<accession>A0A7E4VG25</accession>
<dbReference type="PROSITE" id="PS50092">
    <property type="entry name" value="TSP1"/>
    <property type="match status" value="3"/>
</dbReference>
<dbReference type="SMART" id="SM00209">
    <property type="entry name" value="TSP1"/>
    <property type="match status" value="3"/>
</dbReference>
<dbReference type="WBParaSite" id="Pan_g20360.t2">
    <property type="protein sequence ID" value="Pan_g20360.t2"/>
    <property type="gene ID" value="Pan_g20360"/>
</dbReference>
<keyword evidence="5" id="KW-1015">Disulfide bond</keyword>
<dbReference type="Pfam" id="PF00090">
    <property type="entry name" value="TSP_1"/>
    <property type="match status" value="3"/>
</dbReference>
<feature type="region of interest" description="Disordered" evidence="6">
    <location>
        <begin position="54"/>
        <end position="90"/>
    </location>
</feature>
<reference evidence="8" key="1">
    <citation type="journal article" date="2013" name="Genetics">
        <title>The draft genome and transcriptome of Panagrellus redivivus are shaped by the harsh demands of a free-living lifestyle.</title>
        <authorList>
            <person name="Srinivasan J."/>
            <person name="Dillman A.R."/>
            <person name="Macchietto M.G."/>
            <person name="Heikkinen L."/>
            <person name="Lakso M."/>
            <person name="Fracchia K.M."/>
            <person name="Antoshechkin I."/>
            <person name="Mortazavi A."/>
            <person name="Wong G."/>
            <person name="Sternberg P.W."/>
        </authorList>
    </citation>
    <scope>NUCLEOTIDE SEQUENCE [LARGE SCALE GENOMIC DNA]</scope>
    <source>
        <strain evidence="8">MT8872</strain>
    </source>
</reference>